<evidence type="ECO:0000313" key="1">
    <source>
        <dbReference type="EMBL" id="ADN16584.1"/>
    </source>
</evidence>
<accession>E0UEL6</accession>
<proteinExistence type="predicted"/>
<dbReference type="HOGENOM" id="CLU_2507121_0_0_3"/>
<reference evidence="2" key="1">
    <citation type="journal article" date="2011" name="MBio">
        <title>Novel metabolic attributes of the genus Cyanothece, comprising a group of unicellular nitrogen-fixing Cyanobacteria.</title>
        <authorList>
            <person name="Bandyopadhyay A."/>
            <person name="Elvitigala T."/>
            <person name="Welsh E."/>
            <person name="Stockel J."/>
            <person name="Liberton M."/>
            <person name="Min H."/>
            <person name="Sherman L.A."/>
            <person name="Pakrasi H.B."/>
        </authorList>
    </citation>
    <scope>NUCLEOTIDE SEQUENCE [LARGE SCALE GENOMIC DNA]</scope>
    <source>
        <strain evidence="2">PCC 7822</strain>
    </source>
</reference>
<dbReference type="Proteomes" id="UP000008206">
    <property type="component" value="Chromosome"/>
</dbReference>
<organism evidence="1 2">
    <name type="scientific">Gloeothece verrucosa (strain PCC 7822)</name>
    <name type="common">Cyanothece sp. (strain PCC 7822)</name>
    <dbReference type="NCBI Taxonomy" id="497965"/>
    <lineage>
        <taxon>Bacteria</taxon>
        <taxon>Bacillati</taxon>
        <taxon>Cyanobacteriota</taxon>
        <taxon>Cyanophyceae</taxon>
        <taxon>Oscillatoriophycideae</taxon>
        <taxon>Chroococcales</taxon>
        <taxon>Aphanothecaceae</taxon>
        <taxon>Gloeothece</taxon>
        <taxon>Gloeothece verrucosa</taxon>
    </lineage>
</organism>
<keyword evidence="2" id="KW-1185">Reference proteome</keyword>
<dbReference type="AlphaFoldDB" id="E0UEL6"/>
<dbReference type="EMBL" id="CP002198">
    <property type="protein sequence ID" value="ADN16584.1"/>
    <property type="molecule type" value="Genomic_DNA"/>
</dbReference>
<protein>
    <submittedName>
        <fullName evidence="1">Uncharacterized protein</fullName>
    </submittedName>
</protein>
<evidence type="ECO:0000313" key="2">
    <source>
        <dbReference type="Proteomes" id="UP000008206"/>
    </source>
</evidence>
<dbReference type="RefSeq" id="WP_013324626.1">
    <property type="nucleotide sequence ID" value="NC_014501.1"/>
</dbReference>
<gene>
    <name evidence="1" type="ordered locus">Cyan7822_4678</name>
</gene>
<name>E0UEL6_GLOV7</name>
<sequence length="85" mass="9533">MREIKRKLGKLQSSMTFRYLGLTSVFIVGIQTLLAVGQVRWTYQQKLDSLDQRVKDIGNLLGAIGQEPALTLNDNTLGRLLRGCL</sequence>
<dbReference type="KEGG" id="cyj:Cyan7822_4678"/>